<dbReference type="AlphaFoldDB" id="A0A4Q5M031"/>
<keyword evidence="1" id="KW-1133">Transmembrane helix</keyword>
<keyword evidence="1" id="KW-0812">Transmembrane</keyword>
<dbReference type="RefSeq" id="WP_130021114.1">
    <property type="nucleotide sequence ID" value="NZ_SEWF01000014.1"/>
</dbReference>
<feature type="transmembrane region" description="Helical" evidence="1">
    <location>
        <begin position="7"/>
        <end position="25"/>
    </location>
</feature>
<protein>
    <submittedName>
        <fullName evidence="3">MCE family protein</fullName>
    </submittedName>
</protein>
<gene>
    <name evidence="3" type="ORF">EWM59_11475</name>
</gene>
<evidence type="ECO:0000313" key="4">
    <source>
        <dbReference type="Proteomes" id="UP000293162"/>
    </source>
</evidence>
<keyword evidence="4" id="KW-1185">Reference proteome</keyword>
<dbReference type="InterPro" id="IPR003399">
    <property type="entry name" value="Mce/MlaD"/>
</dbReference>
<evidence type="ECO:0000313" key="3">
    <source>
        <dbReference type="EMBL" id="RYU95508.1"/>
    </source>
</evidence>
<accession>A0A4Q5M031</accession>
<dbReference type="OrthoDB" id="9769132at2"/>
<dbReference type="EMBL" id="SEWF01000014">
    <property type="protein sequence ID" value="RYU95508.1"/>
    <property type="molecule type" value="Genomic_DNA"/>
</dbReference>
<reference evidence="3 4" key="1">
    <citation type="submission" date="2019-02" db="EMBL/GenBank/DDBJ databases">
        <title>Bacterial novel species Emticicia sp. 17J42-9 isolated from soil.</title>
        <authorList>
            <person name="Jung H.-Y."/>
        </authorList>
    </citation>
    <scope>NUCLEOTIDE SEQUENCE [LARGE SCALE GENOMIC DNA]</scope>
    <source>
        <strain evidence="3 4">17J42-9</strain>
    </source>
</reference>
<name>A0A4Q5M031_9BACT</name>
<dbReference type="Pfam" id="PF02470">
    <property type="entry name" value="MlaD"/>
    <property type="match status" value="1"/>
</dbReference>
<dbReference type="Proteomes" id="UP000293162">
    <property type="component" value="Unassembled WGS sequence"/>
</dbReference>
<dbReference type="PANTHER" id="PTHR33371">
    <property type="entry name" value="INTERMEMBRANE PHOSPHOLIPID TRANSPORT SYSTEM BINDING PROTEIN MLAD-RELATED"/>
    <property type="match status" value="1"/>
</dbReference>
<organism evidence="3 4">
    <name type="scientific">Emticicia agri</name>
    <dbReference type="NCBI Taxonomy" id="2492393"/>
    <lineage>
        <taxon>Bacteria</taxon>
        <taxon>Pseudomonadati</taxon>
        <taxon>Bacteroidota</taxon>
        <taxon>Cytophagia</taxon>
        <taxon>Cytophagales</taxon>
        <taxon>Leadbetterellaceae</taxon>
        <taxon>Emticicia</taxon>
    </lineage>
</organism>
<evidence type="ECO:0000259" key="2">
    <source>
        <dbReference type="Pfam" id="PF02470"/>
    </source>
</evidence>
<sequence>MKKEVKVGLLGIVTFAIFYLGFNFLKGLDVFRTENEYFAYYSNVEGLQTSNPVMYNGVTIGRVVEVVPEQNQNRVKVLLAIKREISLNDNSVAILSDNGLLGGKMIKLLIQTGNPLKDEGILKSEIEGGLMSGLSEKASPVLKNADSLIVTLTTIVKQFDQTGVALKALVANANQATTGVNAVVASNAKNLSAITANAATLTSNLNGIATNLDSQIKPILQKTNTFADSLNAIRLGQTVAQLNNSVASLQGILKDINQGKGTLGKLTSDDSLYVNLDRTAANLAALMADLKANPKRYVHFSLFGGKKDKEKKK</sequence>
<feature type="domain" description="Mce/MlaD" evidence="2">
    <location>
        <begin position="35"/>
        <end position="108"/>
    </location>
</feature>
<proteinExistence type="predicted"/>
<evidence type="ECO:0000256" key="1">
    <source>
        <dbReference type="SAM" id="Phobius"/>
    </source>
</evidence>
<dbReference type="PANTHER" id="PTHR33371:SF4">
    <property type="entry name" value="INTERMEMBRANE PHOSPHOLIPID TRANSPORT SYSTEM BINDING PROTEIN MLAD"/>
    <property type="match status" value="1"/>
</dbReference>
<dbReference type="InterPro" id="IPR052336">
    <property type="entry name" value="MlaD_Phospholipid_Transporter"/>
</dbReference>
<comment type="caution">
    <text evidence="3">The sequence shown here is derived from an EMBL/GenBank/DDBJ whole genome shotgun (WGS) entry which is preliminary data.</text>
</comment>
<keyword evidence="1" id="KW-0472">Membrane</keyword>